<dbReference type="EMBL" id="GECU01018211">
    <property type="protein sequence ID" value="JAS89495.1"/>
    <property type="molecule type" value="Transcribed_RNA"/>
</dbReference>
<protein>
    <submittedName>
        <fullName evidence="2">Uncharacterized protein</fullName>
    </submittedName>
</protein>
<feature type="non-terminal residue" evidence="2">
    <location>
        <position position="1"/>
    </location>
</feature>
<evidence type="ECO:0000313" key="2">
    <source>
        <dbReference type="EMBL" id="JAS89495.1"/>
    </source>
</evidence>
<feature type="compositionally biased region" description="Basic residues" evidence="1">
    <location>
        <begin position="92"/>
        <end position="106"/>
    </location>
</feature>
<evidence type="ECO:0000256" key="1">
    <source>
        <dbReference type="SAM" id="MobiDB-lite"/>
    </source>
</evidence>
<feature type="region of interest" description="Disordered" evidence="1">
    <location>
        <begin position="22"/>
        <end position="168"/>
    </location>
</feature>
<name>A0A1B6IRD9_9HEMI</name>
<gene>
    <name evidence="2" type="ORF">g.833</name>
</gene>
<feature type="compositionally biased region" description="Polar residues" evidence="1">
    <location>
        <begin position="23"/>
        <end position="41"/>
    </location>
</feature>
<feature type="non-terminal residue" evidence="2">
    <location>
        <position position="285"/>
    </location>
</feature>
<organism evidence="2">
    <name type="scientific">Homalodisca liturata</name>
    <dbReference type="NCBI Taxonomy" id="320908"/>
    <lineage>
        <taxon>Eukaryota</taxon>
        <taxon>Metazoa</taxon>
        <taxon>Ecdysozoa</taxon>
        <taxon>Arthropoda</taxon>
        <taxon>Hexapoda</taxon>
        <taxon>Insecta</taxon>
        <taxon>Pterygota</taxon>
        <taxon>Neoptera</taxon>
        <taxon>Paraneoptera</taxon>
        <taxon>Hemiptera</taxon>
        <taxon>Auchenorrhyncha</taxon>
        <taxon>Membracoidea</taxon>
        <taxon>Cicadellidae</taxon>
        <taxon>Cicadellinae</taxon>
        <taxon>Proconiini</taxon>
        <taxon>Homalodisca</taxon>
    </lineage>
</organism>
<dbReference type="AlphaFoldDB" id="A0A1B6IRD9"/>
<feature type="compositionally biased region" description="Basic residues" evidence="1">
    <location>
        <begin position="271"/>
        <end position="285"/>
    </location>
</feature>
<feature type="region of interest" description="Disordered" evidence="1">
    <location>
        <begin position="250"/>
        <end position="285"/>
    </location>
</feature>
<sequence length="285" mass="32611">LVFYSSSAQLFPFSNLRAFFDPKTTQGGNNNQSSSPESNVSRPHRQTNDDFKMPSLQEFDSPDIFAINRDINNHRSPPLKRLPASTESTTPKPKRKGSGSRYHSRIRTSQIAQRPVEEDSTDLLFITPKPNSDLRDIDDQEELSYSKTKSKSITRERKPFPNQNAERSVEPVEYGTIQINTGKEDEVLPISSVDHPSQLSLPSEESRIVQNIPLIGINHLQNSFEPQDELIDYLVPPKLPSVYERNLKRQKLRNPTISKLKPPPPTPYSKKNNRLRVKKQRHDMT</sequence>
<accession>A0A1B6IRD9</accession>
<proteinExistence type="predicted"/>
<reference evidence="2" key="1">
    <citation type="submission" date="2015-11" db="EMBL/GenBank/DDBJ databases">
        <title>De novo transcriptome assembly of four potential Pierce s Disease insect vectors from Arizona vineyards.</title>
        <authorList>
            <person name="Tassone E.E."/>
        </authorList>
    </citation>
    <scope>NUCLEOTIDE SEQUENCE</scope>
</reference>